<dbReference type="PANTHER" id="PTHR30069">
    <property type="entry name" value="TONB-DEPENDENT OUTER MEMBRANE RECEPTOR"/>
    <property type="match status" value="1"/>
</dbReference>
<dbReference type="KEGG" id="ppar:A8F97_02705"/>
<evidence type="ECO:0000256" key="4">
    <source>
        <dbReference type="ARBA" id="ARBA00022452"/>
    </source>
</evidence>
<comment type="caution">
    <text evidence="13">The sequence shown here is derived from an EMBL/GenBank/DDBJ whole genome shotgun (WGS) entry which is preliminary data.</text>
</comment>
<proteinExistence type="inferred from homology"/>
<name>A0A8B3G191_PECPM</name>
<sequence>MVIKVKFNKYHLCACIPMLCSYENSYAKEDIPTNEDTMIVKASRDGGDAKKIKREDITSIRRTNNADVFGNETSLQINNSRNEAGAIDVGIRGLQGNGRVPIVIDGSLQSTNTWRGYQGSSDRTYIDIDLINSIDIEKGVSKGKFSGGAIGGTIRMKTLSAEDIVPAGENLGFLFKASTFNNNRIPNVSSDDGEQLSYTLSNGVKNSHFNNGSTTFGLAYIDMDFDFVFAHSDRAQGNYFAGKGGADKYKKESPISPGQEVVNTSYESHSSLLKTGFNLNPYNRVEFNFRRHEQKAGEVLAAYWYKYKKEDANGHQTERMPQWGLGSALVNTAAANYTYKPDNLFVDMDLGVWWTKGRFEQRNGISDNVHAVNAGQYLHRFSDERAGFNLANTSSLPTTAIDVTYGLEFMTQRIVPRSKRYQPVWQPGGIIQGEELLPAARNSKGVSKSLFVNAEYNGDVISILTGWRGHDFEANDLNEHKKINYSAKNDFFGTLTYHLSRNIDIYTKYSDAYRNPSLFESSSSGQTFSYSPKFPLKSEHAKSLELGVEIKKKNLLVTEDSASLRMAYFNNNIKDYLSQGVNPNKETDTESYIIMKNYDSFKLSGYEIEASYDSKYVFGRIDTTLYNATELCSRHEMTLNELSSPCNSVGFNWSLSPSRIPPKKNLSTSVGIKLFDQRLQLGTRIRYNSGKEYPTSWLQGTAATPVERQYASTTIDLFGKYNVEKNINVYFNIDNLTNRYAFDPGTVIYMPIPGRTFRLGVEAKF</sequence>
<evidence type="ECO:0000259" key="11">
    <source>
        <dbReference type="Pfam" id="PF00593"/>
    </source>
</evidence>
<evidence type="ECO:0000256" key="2">
    <source>
        <dbReference type="ARBA" id="ARBA00009810"/>
    </source>
</evidence>
<evidence type="ECO:0000256" key="9">
    <source>
        <dbReference type="PROSITE-ProRule" id="PRU01360"/>
    </source>
</evidence>
<reference evidence="13 14" key="1">
    <citation type="journal article" date="2018" name="BMC Genomics">
        <title>High genomic variability in the plant pathogenic bacterium Pectobacterium parmentieri deciphered from de novo assembled complete genomes.</title>
        <authorList>
            <person name="Zoledowska S."/>
            <person name="Motyka-Pomagruk A."/>
            <person name="Sledz W."/>
            <person name="Mengoni A."/>
            <person name="Lojkowska E."/>
        </authorList>
    </citation>
    <scope>NUCLEOTIDE SEQUENCE [LARGE SCALE GENOMIC DNA]</scope>
    <source>
        <strain evidence="13 14">IFB5626</strain>
    </source>
</reference>
<evidence type="ECO:0000256" key="8">
    <source>
        <dbReference type="ARBA" id="ARBA00023237"/>
    </source>
</evidence>
<evidence type="ECO:0000256" key="3">
    <source>
        <dbReference type="ARBA" id="ARBA00022448"/>
    </source>
</evidence>
<feature type="domain" description="TonB-dependent receptor plug" evidence="12">
    <location>
        <begin position="50"/>
        <end position="153"/>
    </location>
</feature>
<dbReference type="GO" id="GO:0009279">
    <property type="term" value="C:cell outer membrane"/>
    <property type="evidence" value="ECO:0007669"/>
    <property type="project" value="UniProtKB-SubCell"/>
</dbReference>
<accession>A0A8B3G191</accession>
<keyword evidence="8 9" id="KW-0998">Cell outer membrane</keyword>
<dbReference type="GO" id="GO:0044718">
    <property type="term" value="P:siderophore transmembrane transport"/>
    <property type="evidence" value="ECO:0007669"/>
    <property type="project" value="TreeGrafter"/>
</dbReference>
<dbReference type="Gene3D" id="2.170.130.10">
    <property type="entry name" value="TonB-dependent receptor, plug domain"/>
    <property type="match status" value="1"/>
</dbReference>
<comment type="subcellular location">
    <subcellularLocation>
        <location evidence="1 9">Cell outer membrane</location>
        <topology evidence="1 9">Multi-pass membrane protein</topology>
    </subcellularLocation>
</comment>
<protein>
    <submittedName>
        <fullName evidence="13">Ligand-gated channel</fullName>
    </submittedName>
</protein>
<evidence type="ECO:0000256" key="6">
    <source>
        <dbReference type="ARBA" id="ARBA00023077"/>
    </source>
</evidence>
<gene>
    <name evidence="13" type="ORF">C5E00_10435</name>
</gene>
<evidence type="ECO:0000256" key="10">
    <source>
        <dbReference type="RuleBase" id="RU003357"/>
    </source>
</evidence>
<dbReference type="PROSITE" id="PS52016">
    <property type="entry name" value="TONB_DEPENDENT_REC_3"/>
    <property type="match status" value="1"/>
</dbReference>
<dbReference type="InterPro" id="IPR000531">
    <property type="entry name" value="Beta-barrel_TonB"/>
</dbReference>
<evidence type="ECO:0000256" key="1">
    <source>
        <dbReference type="ARBA" id="ARBA00004571"/>
    </source>
</evidence>
<dbReference type="Gene3D" id="2.40.170.20">
    <property type="entry name" value="TonB-dependent receptor, beta-barrel domain"/>
    <property type="match status" value="1"/>
</dbReference>
<dbReference type="AlphaFoldDB" id="A0A8B3G191"/>
<dbReference type="GO" id="GO:0015344">
    <property type="term" value="F:siderophore uptake transmembrane transporter activity"/>
    <property type="evidence" value="ECO:0007669"/>
    <property type="project" value="TreeGrafter"/>
</dbReference>
<evidence type="ECO:0000256" key="5">
    <source>
        <dbReference type="ARBA" id="ARBA00022692"/>
    </source>
</evidence>
<evidence type="ECO:0000259" key="12">
    <source>
        <dbReference type="Pfam" id="PF07715"/>
    </source>
</evidence>
<dbReference type="PANTHER" id="PTHR30069:SF41">
    <property type="entry name" value="HEME_HEMOPEXIN UTILIZATION PROTEIN C"/>
    <property type="match status" value="1"/>
</dbReference>
<dbReference type="Proteomes" id="UP000269665">
    <property type="component" value="Unassembled WGS sequence"/>
</dbReference>
<keyword evidence="6 10" id="KW-0798">TonB box</keyword>
<evidence type="ECO:0000313" key="14">
    <source>
        <dbReference type="Proteomes" id="UP000269665"/>
    </source>
</evidence>
<dbReference type="Pfam" id="PF07715">
    <property type="entry name" value="Plug"/>
    <property type="match status" value="1"/>
</dbReference>
<evidence type="ECO:0000256" key="7">
    <source>
        <dbReference type="ARBA" id="ARBA00023136"/>
    </source>
</evidence>
<keyword evidence="5 9" id="KW-0812">Transmembrane</keyword>
<dbReference type="InterPro" id="IPR039426">
    <property type="entry name" value="TonB-dep_rcpt-like"/>
</dbReference>
<keyword evidence="3 9" id="KW-0813">Transport</keyword>
<dbReference type="InterPro" id="IPR037066">
    <property type="entry name" value="Plug_dom_sf"/>
</dbReference>
<dbReference type="InterPro" id="IPR036942">
    <property type="entry name" value="Beta-barrel_TonB_sf"/>
</dbReference>
<dbReference type="EMBL" id="PSZG01000001">
    <property type="protein sequence ID" value="RKO77173.1"/>
    <property type="molecule type" value="Genomic_DNA"/>
</dbReference>
<feature type="domain" description="TonB-dependent receptor-like beta-barrel" evidence="11">
    <location>
        <begin position="297"/>
        <end position="736"/>
    </location>
</feature>
<dbReference type="SUPFAM" id="SSF56935">
    <property type="entry name" value="Porins"/>
    <property type="match status" value="1"/>
</dbReference>
<dbReference type="OrthoDB" id="6046653at2"/>
<dbReference type="InterPro" id="IPR012910">
    <property type="entry name" value="Plug_dom"/>
</dbReference>
<comment type="similarity">
    <text evidence="2 9 10">Belongs to the TonB-dependent receptor family.</text>
</comment>
<organism evidence="13 14">
    <name type="scientific">Pectobacterium parmentieri</name>
    <dbReference type="NCBI Taxonomy" id="1905730"/>
    <lineage>
        <taxon>Bacteria</taxon>
        <taxon>Pseudomonadati</taxon>
        <taxon>Pseudomonadota</taxon>
        <taxon>Gammaproteobacteria</taxon>
        <taxon>Enterobacterales</taxon>
        <taxon>Pectobacteriaceae</taxon>
        <taxon>Pectobacterium</taxon>
    </lineage>
</organism>
<evidence type="ECO:0000313" key="13">
    <source>
        <dbReference type="EMBL" id="RKO77173.1"/>
    </source>
</evidence>
<keyword evidence="4 9" id="KW-1134">Transmembrane beta strand</keyword>
<dbReference type="Pfam" id="PF00593">
    <property type="entry name" value="TonB_dep_Rec_b-barrel"/>
    <property type="match status" value="1"/>
</dbReference>
<keyword evidence="7 9" id="KW-0472">Membrane</keyword>